<comment type="caution">
    <text evidence="3">The sequence shown here is derived from an EMBL/GenBank/DDBJ whole genome shotgun (WGS) entry which is preliminary data.</text>
</comment>
<dbReference type="Proteomes" id="UP001205105">
    <property type="component" value="Unassembled WGS sequence"/>
</dbReference>
<name>A0AAD5DLS4_9CHLO</name>
<accession>A0AAD5DLS4</accession>
<feature type="compositionally biased region" description="Low complexity" evidence="2">
    <location>
        <begin position="144"/>
        <end position="157"/>
    </location>
</feature>
<organism evidence="3 4">
    <name type="scientific">Chlorella ohadii</name>
    <dbReference type="NCBI Taxonomy" id="2649997"/>
    <lineage>
        <taxon>Eukaryota</taxon>
        <taxon>Viridiplantae</taxon>
        <taxon>Chlorophyta</taxon>
        <taxon>core chlorophytes</taxon>
        <taxon>Trebouxiophyceae</taxon>
        <taxon>Chlorellales</taxon>
        <taxon>Chlorellaceae</taxon>
        <taxon>Chlorella clade</taxon>
        <taxon>Chlorella</taxon>
    </lineage>
</organism>
<reference evidence="3" key="1">
    <citation type="submission" date="2020-11" db="EMBL/GenBank/DDBJ databases">
        <title>Chlorella ohadii genome sequencing and assembly.</title>
        <authorList>
            <person name="Murik O."/>
            <person name="Treves H."/>
            <person name="Kedem I."/>
            <person name="Shotland Y."/>
            <person name="Kaplan A."/>
        </authorList>
    </citation>
    <scope>NUCLEOTIDE SEQUENCE</scope>
    <source>
        <strain evidence="3">1</strain>
    </source>
</reference>
<evidence type="ECO:0000256" key="2">
    <source>
        <dbReference type="SAM" id="MobiDB-lite"/>
    </source>
</evidence>
<keyword evidence="1" id="KW-0175">Coiled coil</keyword>
<dbReference type="AlphaFoldDB" id="A0AAD5DLS4"/>
<keyword evidence="4" id="KW-1185">Reference proteome</keyword>
<evidence type="ECO:0000313" key="3">
    <source>
        <dbReference type="EMBL" id="KAI7839982.1"/>
    </source>
</evidence>
<feature type="coiled-coil region" evidence="1">
    <location>
        <begin position="27"/>
        <end position="64"/>
    </location>
</feature>
<gene>
    <name evidence="3" type="ORF">COHA_006303</name>
</gene>
<evidence type="ECO:0000313" key="4">
    <source>
        <dbReference type="Proteomes" id="UP001205105"/>
    </source>
</evidence>
<dbReference type="EMBL" id="JADXDR010000088">
    <property type="protein sequence ID" value="KAI7839982.1"/>
    <property type="molecule type" value="Genomic_DNA"/>
</dbReference>
<protein>
    <submittedName>
        <fullName evidence="3">Uncharacterized protein</fullName>
    </submittedName>
</protein>
<evidence type="ECO:0000256" key="1">
    <source>
        <dbReference type="SAM" id="Coils"/>
    </source>
</evidence>
<feature type="region of interest" description="Disordered" evidence="2">
    <location>
        <begin position="137"/>
        <end position="170"/>
    </location>
</feature>
<proteinExistence type="predicted"/>
<sequence length="170" mass="18830">MSRGRVGLIKAIKEIFREVKFFGDAEISTLKKELEAHKLQLEQLKQARQERVRREEALALMEMRSAVEGLQRIQTVLAERDAQMAEQMEQLAQAAGARQEKELTARAMKVVQGMNLREMLTMEEEALQDQLARFRAELEAAGDSTPSAPSTGSSAAGGSSGGGGSRKRRR</sequence>